<evidence type="ECO:0008006" key="4">
    <source>
        <dbReference type="Google" id="ProtNLM"/>
    </source>
</evidence>
<sequence>MSAATALVGLAAAAPTPSPTPSIPAADVTTPGVWGFVAFFGVAIVVLLLVIDMTRRVRRVRYRAEVNEKLDAEQRAQAEGDGSSERP</sequence>
<dbReference type="EMBL" id="BAABBX010000005">
    <property type="protein sequence ID" value="GAA4185354.1"/>
    <property type="molecule type" value="Genomic_DNA"/>
</dbReference>
<feature type="transmembrane region" description="Helical" evidence="1">
    <location>
        <begin position="32"/>
        <end position="51"/>
    </location>
</feature>
<keyword evidence="1" id="KW-0812">Transmembrane</keyword>
<accession>A0ABP8AK45</accession>
<keyword evidence="1" id="KW-1133">Transmembrane helix</keyword>
<reference evidence="3" key="1">
    <citation type="journal article" date="2019" name="Int. J. Syst. Evol. Microbiol.">
        <title>The Global Catalogue of Microorganisms (GCM) 10K type strain sequencing project: providing services to taxonomists for standard genome sequencing and annotation.</title>
        <authorList>
            <consortium name="The Broad Institute Genomics Platform"/>
            <consortium name="The Broad Institute Genome Sequencing Center for Infectious Disease"/>
            <person name="Wu L."/>
            <person name="Ma J."/>
        </authorList>
    </citation>
    <scope>NUCLEOTIDE SEQUENCE [LARGE SCALE GENOMIC DNA]</scope>
    <source>
        <strain evidence="3">JCM 17593</strain>
    </source>
</reference>
<organism evidence="2 3">
    <name type="scientific">Gryllotalpicola kribbensis</name>
    <dbReference type="NCBI Taxonomy" id="993084"/>
    <lineage>
        <taxon>Bacteria</taxon>
        <taxon>Bacillati</taxon>
        <taxon>Actinomycetota</taxon>
        <taxon>Actinomycetes</taxon>
        <taxon>Micrococcales</taxon>
        <taxon>Microbacteriaceae</taxon>
        <taxon>Gryllotalpicola</taxon>
    </lineage>
</organism>
<keyword evidence="1" id="KW-0472">Membrane</keyword>
<evidence type="ECO:0000313" key="2">
    <source>
        <dbReference type="EMBL" id="GAA4185354.1"/>
    </source>
</evidence>
<dbReference type="Proteomes" id="UP001500213">
    <property type="component" value="Unassembled WGS sequence"/>
</dbReference>
<comment type="caution">
    <text evidence="2">The sequence shown here is derived from an EMBL/GenBank/DDBJ whole genome shotgun (WGS) entry which is preliminary data.</text>
</comment>
<dbReference type="RefSeq" id="WP_344773905.1">
    <property type="nucleotide sequence ID" value="NZ_BAABBX010000005.1"/>
</dbReference>
<evidence type="ECO:0000256" key="1">
    <source>
        <dbReference type="SAM" id="Phobius"/>
    </source>
</evidence>
<name>A0ABP8AK45_9MICO</name>
<proteinExistence type="predicted"/>
<evidence type="ECO:0000313" key="3">
    <source>
        <dbReference type="Proteomes" id="UP001500213"/>
    </source>
</evidence>
<protein>
    <recommendedName>
        <fullName evidence="4">CcmD family protein</fullName>
    </recommendedName>
</protein>
<keyword evidence="3" id="KW-1185">Reference proteome</keyword>
<gene>
    <name evidence="2" type="ORF">GCM10022288_07250</name>
</gene>